<feature type="transmembrane region" description="Helical" evidence="2">
    <location>
        <begin position="148"/>
        <end position="166"/>
    </location>
</feature>
<organism evidence="3 4">
    <name type="scientific">Pedococcus badiiscoriae</name>
    <dbReference type="NCBI Taxonomy" id="642776"/>
    <lineage>
        <taxon>Bacteria</taxon>
        <taxon>Bacillati</taxon>
        <taxon>Actinomycetota</taxon>
        <taxon>Actinomycetes</taxon>
        <taxon>Micrococcales</taxon>
        <taxon>Intrasporangiaceae</taxon>
        <taxon>Pedococcus</taxon>
    </lineage>
</organism>
<gene>
    <name evidence="3" type="ORF">BJ986_001504</name>
</gene>
<evidence type="ECO:0000313" key="3">
    <source>
        <dbReference type="EMBL" id="NYG07017.1"/>
    </source>
</evidence>
<keyword evidence="2" id="KW-0812">Transmembrane</keyword>
<dbReference type="Proteomes" id="UP000573599">
    <property type="component" value="Unassembled WGS sequence"/>
</dbReference>
<dbReference type="AlphaFoldDB" id="A0A852WCK9"/>
<protein>
    <submittedName>
        <fullName evidence="3">Energy-coupling factor transport system substrate-specific component</fullName>
    </submittedName>
</protein>
<feature type="transmembrane region" description="Helical" evidence="2">
    <location>
        <begin position="68"/>
        <end position="91"/>
    </location>
</feature>
<proteinExistence type="predicted"/>
<feature type="compositionally biased region" description="Low complexity" evidence="1">
    <location>
        <begin position="1"/>
        <end position="18"/>
    </location>
</feature>
<feature type="transmembrane region" description="Helical" evidence="2">
    <location>
        <begin position="36"/>
        <end position="56"/>
    </location>
</feature>
<feature type="region of interest" description="Disordered" evidence="1">
    <location>
        <begin position="1"/>
        <end position="22"/>
    </location>
</feature>
<evidence type="ECO:0000313" key="4">
    <source>
        <dbReference type="Proteomes" id="UP000573599"/>
    </source>
</evidence>
<keyword evidence="4" id="KW-1185">Reference proteome</keyword>
<sequence length="224" mass="23029">MSTTNPPAASADPTSSSRPARRGSIMASRPLAGWRTVDLLTIAFLGAAFGVAYWGWGIAYTVPSNALGAVFAPLAALIYGPWLIAGIVGGLVVRRPGAALLCEVVAALVSMIPGTAWGVDTLYSGLLEGLGVEVVLALFLYRRFGWTVAALAGAASGAVEAVYEVFKYYGDWALGWQAMYVVCFAVSGVVIAGLGGWALTRALAGAGGLGAFPAGQEVRESRAV</sequence>
<reference evidence="3 4" key="1">
    <citation type="submission" date="2020-07" db="EMBL/GenBank/DDBJ databases">
        <title>Sequencing the genomes of 1000 actinobacteria strains.</title>
        <authorList>
            <person name="Klenk H.-P."/>
        </authorList>
    </citation>
    <scope>NUCLEOTIDE SEQUENCE [LARGE SCALE GENOMIC DNA]</scope>
    <source>
        <strain evidence="3 4">DSM 23987</strain>
    </source>
</reference>
<accession>A0A852WCK9</accession>
<dbReference type="EMBL" id="JACCAB010000001">
    <property type="protein sequence ID" value="NYG07017.1"/>
    <property type="molecule type" value="Genomic_DNA"/>
</dbReference>
<dbReference type="InterPro" id="IPR017195">
    <property type="entry name" value="ABC_thiamin-permease_prd"/>
</dbReference>
<name>A0A852WCK9_9MICO</name>
<feature type="transmembrane region" description="Helical" evidence="2">
    <location>
        <begin position="98"/>
        <end position="116"/>
    </location>
</feature>
<evidence type="ECO:0000256" key="2">
    <source>
        <dbReference type="SAM" id="Phobius"/>
    </source>
</evidence>
<feature type="transmembrane region" description="Helical" evidence="2">
    <location>
        <begin position="178"/>
        <end position="199"/>
    </location>
</feature>
<keyword evidence="2" id="KW-1133">Transmembrane helix</keyword>
<keyword evidence="2" id="KW-0472">Membrane</keyword>
<comment type="caution">
    <text evidence="3">The sequence shown here is derived from an EMBL/GenBank/DDBJ whole genome shotgun (WGS) entry which is preliminary data.</text>
</comment>
<dbReference type="RefSeq" id="WP_179421413.1">
    <property type="nucleotide sequence ID" value="NZ_JACCAB010000001.1"/>
</dbReference>
<dbReference type="Pfam" id="PF09819">
    <property type="entry name" value="ABC_cobalt"/>
    <property type="match status" value="1"/>
</dbReference>
<evidence type="ECO:0000256" key="1">
    <source>
        <dbReference type="SAM" id="MobiDB-lite"/>
    </source>
</evidence>
<dbReference type="PIRSF" id="PIRSF037394">
    <property type="entry name" value="ABC_thiamine-permease_YkoE_prd"/>
    <property type="match status" value="1"/>
</dbReference>